<dbReference type="Gene3D" id="3.30.560.10">
    <property type="entry name" value="Glucose Oxidase, domain 3"/>
    <property type="match status" value="1"/>
</dbReference>
<dbReference type="RefSeq" id="WP_164132226.1">
    <property type="nucleotide sequence ID" value="NZ_JAAGOX010000053.1"/>
</dbReference>
<dbReference type="PROSITE" id="PS51257">
    <property type="entry name" value="PROKAR_LIPOPROTEIN"/>
    <property type="match status" value="1"/>
</dbReference>
<feature type="domain" description="Glucose-methanol-choline oxidoreductase N-terminal" evidence="8">
    <location>
        <begin position="264"/>
        <end position="278"/>
    </location>
</feature>
<accession>A0A6B2NZC0</accession>
<evidence type="ECO:0000313" key="9">
    <source>
        <dbReference type="EMBL" id="NDW47225.1"/>
    </source>
</evidence>
<proteinExistence type="inferred from homology"/>
<dbReference type="Pfam" id="PF05199">
    <property type="entry name" value="GMC_oxred_C"/>
    <property type="match status" value="1"/>
</dbReference>
<evidence type="ECO:0000259" key="8">
    <source>
        <dbReference type="PROSITE" id="PS00624"/>
    </source>
</evidence>
<dbReference type="PANTHER" id="PTHR11552">
    <property type="entry name" value="GLUCOSE-METHANOL-CHOLINE GMC OXIDOREDUCTASE"/>
    <property type="match status" value="1"/>
</dbReference>
<dbReference type="PIRSF" id="PIRSF000137">
    <property type="entry name" value="Alcohol_oxidase"/>
    <property type="match status" value="1"/>
</dbReference>
<evidence type="ECO:0000256" key="3">
    <source>
        <dbReference type="ARBA" id="ARBA00022630"/>
    </source>
</evidence>
<dbReference type="InterPro" id="IPR000172">
    <property type="entry name" value="GMC_OxRdtase_N"/>
</dbReference>
<evidence type="ECO:0000256" key="5">
    <source>
        <dbReference type="PIRSR" id="PIRSR000137-2"/>
    </source>
</evidence>
<keyword evidence="4 5" id="KW-0274">FAD</keyword>
<dbReference type="Gene3D" id="3.50.50.60">
    <property type="entry name" value="FAD/NAD(P)-binding domain"/>
    <property type="match status" value="1"/>
</dbReference>
<evidence type="ECO:0000256" key="4">
    <source>
        <dbReference type="ARBA" id="ARBA00022827"/>
    </source>
</evidence>
<dbReference type="InterPro" id="IPR007867">
    <property type="entry name" value="GMC_OxRtase_C"/>
</dbReference>
<feature type="domain" description="Glucose-methanol-choline oxidoreductase N-terminal" evidence="7">
    <location>
        <begin position="84"/>
        <end position="107"/>
    </location>
</feature>
<evidence type="ECO:0000259" key="7">
    <source>
        <dbReference type="PROSITE" id="PS00623"/>
    </source>
</evidence>
<protein>
    <submittedName>
        <fullName evidence="9">Choline dehydrogenase</fullName>
    </submittedName>
</protein>
<evidence type="ECO:0000256" key="6">
    <source>
        <dbReference type="RuleBase" id="RU003968"/>
    </source>
</evidence>
<reference evidence="9" key="1">
    <citation type="submission" date="2020-02" db="EMBL/GenBank/DDBJ databases">
        <title>Delineation of the pyrene-degrading pathway in Roseobacter clade bacteria by genomic analysis.</title>
        <authorList>
            <person name="Zhou H."/>
            <person name="Wang H."/>
        </authorList>
    </citation>
    <scope>NUCLEOTIDE SEQUENCE</scope>
    <source>
        <strain evidence="9">PrR005</strain>
    </source>
</reference>
<comment type="caution">
    <text evidence="9">The sequence shown here is derived from an EMBL/GenBank/DDBJ whole genome shotgun (WGS) entry which is preliminary data.</text>
</comment>
<feature type="binding site" evidence="5">
    <location>
        <position position="86"/>
    </location>
    <ligand>
        <name>FAD</name>
        <dbReference type="ChEBI" id="CHEBI:57692"/>
    </ligand>
</feature>
<organism evidence="9">
    <name type="scientific">Ruegeria sp. PrR005</name>
    <dbReference type="NCBI Taxonomy" id="2706882"/>
    <lineage>
        <taxon>Bacteria</taxon>
        <taxon>Pseudomonadati</taxon>
        <taxon>Pseudomonadota</taxon>
        <taxon>Alphaproteobacteria</taxon>
        <taxon>Rhodobacterales</taxon>
        <taxon>Roseobacteraceae</taxon>
        <taxon>Ruegeria</taxon>
    </lineage>
</organism>
<keyword evidence="3 6" id="KW-0285">Flavoprotein</keyword>
<dbReference type="SUPFAM" id="SSF51905">
    <property type="entry name" value="FAD/NAD(P)-binding domain"/>
    <property type="match status" value="1"/>
</dbReference>
<dbReference type="InterPro" id="IPR012132">
    <property type="entry name" value="GMC_OxRdtase"/>
</dbReference>
<dbReference type="EMBL" id="JAAGOX010000053">
    <property type="protein sequence ID" value="NDW47225.1"/>
    <property type="molecule type" value="Genomic_DNA"/>
</dbReference>
<evidence type="ECO:0000256" key="2">
    <source>
        <dbReference type="ARBA" id="ARBA00010790"/>
    </source>
</evidence>
<comment type="cofactor">
    <cofactor evidence="1 5">
        <name>FAD</name>
        <dbReference type="ChEBI" id="CHEBI:57692"/>
    </cofactor>
</comment>
<dbReference type="GO" id="GO:0016614">
    <property type="term" value="F:oxidoreductase activity, acting on CH-OH group of donors"/>
    <property type="evidence" value="ECO:0007669"/>
    <property type="project" value="InterPro"/>
</dbReference>
<dbReference type="Pfam" id="PF00732">
    <property type="entry name" value="GMC_oxred_N"/>
    <property type="match status" value="1"/>
</dbReference>
<evidence type="ECO:0000256" key="1">
    <source>
        <dbReference type="ARBA" id="ARBA00001974"/>
    </source>
</evidence>
<dbReference type="SUPFAM" id="SSF54373">
    <property type="entry name" value="FAD-linked reductases, C-terminal domain"/>
    <property type="match status" value="1"/>
</dbReference>
<dbReference type="AlphaFoldDB" id="A0A6B2NZC0"/>
<dbReference type="PANTHER" id="PTHR11552:SF147">
    <property type="entry name" value="CHOLINE DEHYDROGENASE, MITOCHONDRIAL"/>
    <property type="match status" value="1"/>
</dbReference>
<dbReference type="PROSITE" id="PS00624">
    <property type="entry name" value="GMC_OXRED_2"/>
    <property type="match status" value="1"/>
</dbReference>
<dbReference type="GO" id="GO:0050660">
    <property type="term" value="F:flavin adenine dinucleotide binding"/>
    <property type="evidence" value="ECO:0007669"/>
    <property type="project" value="InterPro"/>
</dbReference>
<dbReference type="PROSITE" id="PS00623">
    <property type="entry name" value="GMC_OXRED_1"/>
    <property type="match status" value="1"/>
</dbReference>
<gene>
    <name evidence="9" type="ORF">G0P99_19945</name>
</gene>
<comment type="similarity">
    <text evidence="2 6">Belongs to the GMC oxidoreductase family.</text>
</comment>
<name>A0A6B2NZC0_9RHOB</name>
<dbReference type="InterPro" id="IPR036188">
    <property type="entry name" value="FAD/NAD-bd_sf"/>
</dbReference>
<sequence>MTKAPEFDFIIVGAGSAGCVLADRLSECGRFTVQVIEAGGSDERFSVKMPMGYGLTFSDARVNWKYQAEPDPGLGGRTGYWPRGKVIGGSSSINAMAYMRGLPHDFDDWAKAGATGWDWKTVQETYDALETVVEADGTSRGSGPVVVSDLKNAMSPFSRHFLDAARDLHWPILEDLNGSAPTGQNHHPNEGMGYMRATVRNGRRWSAADAFLRPATKRHNLSVVSGARVERILTQGKLATGVRYRLNGEVRETTARREVMLCAGAIDSPKLLMLSGIGPAADLRALGIAVTLDHPHVGRGLQDHLAVSHYYWANEATLNGILGRRTGQLRAGVQYLLTRGGPLSVPVNQVSGYLRTSGASFPDVQVYCNPATYATLPDGAPRVDRDNGFLLCVQPCRPTSRGWITLRSADPTDAPRIQPNSLSTSEDQQTAVAASHLLQQLAQSPTMRQVTRARRDPDILGMDDNALLENFRQRAGTVFHASCTCRMGVGPDVSVTDNRLRVHGIGRLRVIDASAFPNVTSGNTNAPTMMLAARAARMVIEDNAGRPAAA</sequence>
<feature type="binding site" evidence="5">
    <location>
        <position position="229"/>
    </location>
    <ligand>
        <name>FAD</name>
        <dbReference type="ChEBI" id="CHEBI:57692"/>
    </ligand>
</feature>